<evidence type="ECO:0000256" key="4">
    <source>
        <dbReference type="ARBA" id="ARBA00022679"/>
    </source>
</evidence>
<evidence type="ECO:0000256" key="2">
    <source>
        <dbReference type="ARBA" id="ARBA00008661"/>
    </source>
</evidence>
<dbReference type="OrthoDB" id="6086505at2759"/>
<dbReference type="PANTHER" id="PTHR11214">
    <property type="entry name" value="BETA-1,3-N-ACETYLGLUCOSAMINYLTRANSFERASE"/>
    <property type="match status" value="1"/>
</dbReference>
<dbReference type="eggNOG" id="KOG2287">
    <property type="taxonomic scope" value="Eukaryota"/>
</dbReference>
<evidence type="ECO:0000256" key="6">
    <source>
        <dbReference type="ARBA" id="ARBA00022968"/>
    </source>
</evidence>
<accession>E3MXP6</accession>
<dbReference type="GO" id="GO:0016758">
    <property type="term" value="F:hexosyltransferase activity"/>
    <property type="evidence" value="ECO:0007669"/>
    <property type="project" value="InterPro"/>
</dbReference>
<keyword evidence="4" id="KW-0808">Transferase</keyword>
<name>E3MXP6_CAERE</name>
<evidence type="ECO:0000256" key="8">
    <source>
        <dbReference type="ARBA" id="ARBA00023034"/>
    </source>
</evidence>
<comment type="subcellular location">
    <subcellularLocation>
        <location evidence="1 10">Golgi apparatus membrane</location>
        <topology evidence="1 10">Single-pass type II membrane protein</topology>
    </subcellularLocation>
</comment>
<keyword evidence="6" id="KW-0735">Signal-anchor</keyword>
<dbReference type="GO" id="GO:0006493">
    <property type="term" value="P:protein O-linked glycosylation"/>
    <property type="evidence" value="ECO:0007669"/>
    <property type="project" value="TreeGrafter"/>
</dbReference>
<dbReference type="InterPro" id="IPR002659">
    <property type="entry name" value="Glyco_trans_31"/>
</dbReference>
<evidence type="ECO:0000313" key="12">
    <source>
        <dbReference type="Proteomes" id="UP000008281"/>
    </source>
</evidence>
<evidence type="ECO:0000256" key="7">
    <source>
        <dbReference type="ARBA" id="ARBA00022989"/>
    </source>
</evidence>
<dbReference type="GO" id="GO:0000139">
    <property type="term" value="C:Golgi membrane"/>
    <property type="evidence" value="ECO:0007669"/>
    <property type="project" value="UniProtKB-SubCell"/>
</dbReference>
<dbReference type="AlphaFoldDB" id="E3MXP6"/>
<dbReference type="EMBL" id="DS268492">
    <property type="protein sequence ID" value="EFP11722.1"/>
    <property type="molecule type" value="Genomic_DNA"/>
</dbReference>
<sequence>MVAKWLVAKCRSCRSLVGIVEKDENVKKLLLEEANLYGYLIIVDLIDNYVELTYKTIASLLHATSKAPKFQLIGKIDEDFPDKLINLLNDDVIDTNTSTLYGEIVKEGGEVNHDKSKRWHVTEKAYKCKKYPECLSGPFYLATRKAAVDILRATKHRNFISAGFYKISQTFIQCGENLNFIFVVYKFLIGLFVFEIRAFKDQSMSLRKCKSPEKLEFLISILSCWNSHISKARKIEDVFITGLLADAVGVARKSLPMLHMLPEDKTAEEKTDILVWHTFKHYDQYMEFFKKNLK</sequence>
<reference evidence="11" key="1">
    <citation type="submission" date="2007-07" db="EMBL/GenBank/DDBJ databases">
        <title>PCAP assembly of the Caenorhabditis remanei genome.</title>
        <authorList>
            <consortium name="The Caenorhabditis remanei Sequencing Consortium"/>
            <person name="Wilson R.K."/>
        </authorList>
    </citation>
    <scope>NUCLEOTIDE SEQUENCE [LARGE SCALE GENOMIC DNA]</scope>
    <source>
        <strain evidence="11">PB4641</strain>
    </source>
</reference>
<protein>
    <recommendedName>
        <fullName evidence="10">Hexosyltransferase</fullName>
        <ecNumber evidence="10">2.4.1.-</ecNumber>
    </recommendedName>
</protein>
<evidence type="ECO:0000256" key="1">
    <source>
        <dbReference type="ARBA" id="ARBA00004323"/>
    </source>
</evidence>
<evidence type="ECO:0000256" key="9">
    <source>
        <dbReference type="ARBA" id="ARBA00023136"/>
    </source>
</evidence>
<evidence type="ECO:0000256" key="10">
    <source>
        <dbReference type="RuleBase" id="RU363063"/>
    </source>
</evidence>
<evidence type="ECO:0000256" key="5">
    <source>
        <dbReference type="ARBA" id="ARBA00022692"/>
    </source>
</evidence>
<keyword evidence="12" id="KW-1185">Reference proteome</keyword>
<comment type="similarity">
    <text evidence="2 10">Belongs to the glycosyltransferase 31 family.</text>
</comment>
<keyword evidence="8 10" id="KW-0333">Golgi apparatus</keyword>
<gene>
    <name evidence="11" type="ORF">CRE_27743</name>
</gene>
<dbReference type="PANTHER" id="PTHR11214:SF391">
    <property type="entry name" value="BETA-1,3-GALACTOSYLTRANSFERASE BRE-2-RELATED"/>
    <property type="match status" value="1"/>
</dbReference>
<evidence type="ECO:0000313" key="11">
    <source>
        <dbReference type="EMBL" id="EFP11722.1"/>
    </source>
</evidence>
<proteinExistence type="inferred from homology"/>
<evidence type="ECO:0000256" key="3">
    <source>
        <dbReference type="ARBA" id="ARBA00022676"/>
    </source>
</evidence>
<keyword evidence="7" id="KW-1133">Transmembrane helix</keyword>
<dbReference type="EC" id="2.4.1.-" evidence="10"/>
<dbReference type="Proteomes" id="UP000008281">
    <property type="component" value="Unassembled WGS sequence"/>
</dbReference>
<keyword evidence="3 10" id="KW-0328">Glycosyltransferase</keyword>
<organism evidence="12">
    <name type="scientific">Caenorhabditis remanei</name>
    <name type="common">Caenorhabditis vulgaris</name>
    <dbReference type="NCBI Taxonomy" id="31234"/>
    <lineage>
        <taxon>Eukaryota</taxon>
        <taxon>Metazoa</taxon>
        <taxon>Ecdysozoa</taxon>
        <taxon>Nematoda</taxon>
        <taxon>Chromadorea</taxon>
        <taxon>Rhabditida</taxon>
        <taxon>Rhabditina</taxon>
        <taxon>Rhabditomorpha</taxon>
        <taxon>Rhabditoidea</taxon>
        <taxon>Rhabditidae</taxon>
        <taxon>Peloderinae</taxon>
        <taxon>Caenorhabditis</taxon>
    </lineage>
</organism>
<dbReference type="STRING" id="31234.E3MXP6"/>
<dbReference type="HOGENOM" id="CLU_045590_0_0_1"/>
<keyword evidence="9" id="KW-0472">Membrane</keyword>
<keyword evidence="5" id="KW-0812">Transmembrane</keyword>
<dbReference type="Pfam" id="PF01762">
    <property type="entry name" value="Galactosyl_T"/>
    <property type="match status" value="1"/>
</dbReference>
<dbReference type="InParanoid" id="E3MXP6"/>